<feature type="non-terminal residue" evidence="1">
    <location>
        <position position="164"/>
    </location>
</feature>
<proteinExistence type="predicted"/>
<reference evidence="1 2" key="1">
    <citation type="journal article" date="2018" name="Sci. Rep.">
        <title>Comparative genomics provides insights into the lifestyle and reveals functional heterogeneity of dark septate endophytic fungi.</title>
        <authorList>
            <person name="Knapp D.G."/>
            <person name="Nemeth J.B."/>
            <person name="Barry K."/>
            <person name="Hainaut M."/>
            <person name="Henrissat B."/>
            <person name="Johnson J."/>
            <person name="Kuo A."/>
            <person name="Lim J.H.P."/>
            <person name="Lipzen A."/>
            <person name="Nolan M."/>
            <person name="Ohm R.A."/>
            <person name="Tamas L."/>
            <person name="Grigoriev I.V."/>
            <person name="Spatafora J.W."/>
            <person name="Nagy L.G."/>
            <person name="Kovacs G.M."/>
        </authorList>
    </citation>
    <scope>NUCLEOTIDE SEQUENCE [LARGE SCALE GENOMIC DNA]</scope>
    <source>
        <strain evidence="1 2">DSE2036</strain>
    </source>
</reference>
<sequence length="164" mass="18738">IFAFLSTRADVCRSFEFAVADGALRLTIDDQRPDLNYADRFWELEQRLSREPGSQVLIPFDVKSRTSCKAEEQLYVTTVRQRQRVAFYICVCAANPRFVEVIPNRHGGEPIPEEDVDNPARPVVANHSRRSLVQPSAYYSLSPCNSPYRMPLPLLYQAMDSIRA</sequence>
<keyword evidence="2" id="KW-1185">Reference proteome</keyword>
<dbReference type="EMBL" id="KZ805362">
    <property type="protein sequence ID" value="PVI01131.1"/>
    <property type="molecule type" value="Genomic_DNA"/>
</dbReference>
<feature type="non-terminal residue" evidence="1">
    <location>
        <position position="1"/>
    </location>
</feature>
<dbReference type="AlphaFoldDB" id="A0A2V1DSP6"/>
<protein>
    <submittedName>
        <fullName evidence="1">Uncharacterized protein</fullName>
    </submittedName>
</protein>
<evidence type="ECO:0000313" key="2">
    <source>
        <dbReference type="Proteomes" id="UP000244855"/>
    </source>
</evidence>
<accession>A0A2V1DSP6</accession>
<organism evidence="1 2">
    <name type="scientific">Periconia macrospinosa</name>
    <dbReference type="NCBI Taxonomy" id="97972"/>
    <lineage>
        <taxon>Eukaryota</taxon>
        <taxon>Fungi</taxon>
        <taxon>Dikarya</taxon>
        <taxon>Ascomycota</taxon>
        <taxon>Pezizomycotina</taxon>
        <taxon>Dothideomycetes</taxon>
        <taxon>Pleosporomycetidae</taxon>
        <taxon>Pleosporales</taxon>
        <taxon>Massarineae</taxon>
        <taxon>Periconiaceae</taxon>
        <taxon>Periconia</taxon>
    </lineage>
</organism>
<gene>
    <name evidence="1" type="ORF">DM02DRAFT_491548</name>
</gene>
<evidence type="ECO:0000313" key="1">
    <source>
        <dbReference type="EMBL" id="PVI01131.1"/>
    </source>
</evidence>
<dbReference type="Proteomes" id="UP000244855">
    <property type="component" value="Unassembled WGS sequence"/>
</dbReference>
<dbReference type="OrthoDB" id="3659804at2759"/>
<name>A0A2V1DSP6_9PLEO</name>